<organism evidence="1 2">
    <name type="scientific">Candidatus Argoarchaeum ethanivorans</name>
    <dbReference type="NCBI Taxonomy" id="2608793"/>
    <lineage>
        <taxon>Archaea</taxon>
        <taxon>Methanobacteriati</taxon>
        <taxon>Methanobacteriota</taxon>
        <taxon>Stenosarchaea group</taxon>
        <taxon>Methanomicrobia</taxon>
        <taxon>Methanosarcinales</taxon>
        <taxon>Methanosarcinales incertae sedis</taxon>
        <taxon>GOM Arc I cluster</taxon>
        <taxon>Candidatus Argoarchaeum</taxon>
    </lineage>
</organism>
<sequence length="141" mass="14696">MEERRTMRYLVFSVCAGMLVLLSAFAGAASAATWTVNDGGGGADFASIQAGVDAASDGDSIEVWGGTYTENVDVNKAHLTLRGEGRDVVTVTAASADDHVFDVTEDYVNISGFKVTGAPAEMLCARRGVAVETRAGINSKD</sequence>
<dbReference type="InterPro" id="IPR011050">
    <property type="entry name" value="Pectin_lyase_fold/virulence"/>
</dbReference>
<dbReference type="Proteomes" id="UP000610373">
    <property type="component" value="Unassembled WGS sequence"/>
</dbReference>
<evidence type="ECO:0000313" key="1">
    <source>
        <dbReference type="EMBL" id="CAD6493237.1"/>
    </source>
</evidence>
<dbReference type="InterPro" id="IPR012334">
    <property type="entry name" value="Pectin_lyas_fold"/>
</dbReference>
<gene>
    <name evidence="1" type="ORF">CHKLHMKO_00432</name>
</gene>
<evidence type="ECO:0000313" key="2">
    <source>
        <dbReference type="Proteomes" id="UP000610373"/>
    </source>
</evidence>
<dbReference type="SUPFAM" id="SSF51126">
    <property type="entry name" value="Pectin lyase-like"/>
    <property type="match status" value="1"/>
</dbReference>
<dbReference type="PROSITE" id="PS50890">
    <property type="entry name" value="PUA"/>
    <property type="match status" value="1"/>
</dbReference>
<dbReference type="Gene3D" id="2.160.20.10">
    <property type="entry name" value="Single-stranded right-handed beta-helix, Pectin lyase-like"/>
    <property type="match status" value="1"/>
</dbReference>
<evidence type="ECO:0008006" key="3">
    <source>
        <dbReference type="Google" id="ProtNLM"/>
    </source>
</evidence>
<comment type="caution">
    <text evidence="1">The sequence shown here is derived from an EMBL/GenBank/DDBJ whole genome shotgun (WGS) entry which is preliminary data.</text>
</comment>
<dbReference type="EMBL" id="CAJHIO010000027">
    <property type="protein sequence ID" value="CAD6493237.1"/>
    <property type="molecule type" value="Genomic_DNA"/>
</dbReference>
<name>A0A811TFE5_9EURY</name>
<dbReference type="AlphaFoldDB" id="A0A811TFE5"/>
<reference evidence="1" key="1">
    <citation type="submission" date="2020-10" db="EMBL/GenBank/DDBJ databases">
        <authorList>
            <person name="Hahn C.J."/>
            <person name="Laso-Perez R."/>
            <person name="Vulcano F."/>
            <person name="Vaziourakis K.-M."/>
            <person name="Stokke R."/>
            <person name="Steen I.H."/>
            <person name="Teske A."/>
            <person name="Boetius A."/>
            <person name="Liebeke M."/>
            <person name="Amann R."/>
            <person name="Knittel K."/>
        </authorList>
    </citation>
    <scope>NUCLEOTIDE SEQUENCE</scope>
    <source>
        <strain evidence="1">Gfbio:e3339647-f889-4370-9287-4fb5cb688e4c:AG392O15_GoMArc1</strain>
    </source>
</reference>
<accession>A0A811TFE5</accession>
<protein>
    <recommendedName>
        <fullName evidence="3">DUF1565 domain-containing protein</fullName>
    </recommendedName>
</protein>
<proteinExistence type="predicted"/>